<dbReference type="Pfam" id="PF13302">
    <property type="entry name" value="Acetyltransf_3"/>
    <property type="match status" value="1"/>
</dbReference>
<dbReference type="InterPro" id="IPR016181">
    <property type="entry name" value="Acyl_CoA_acyltransferase"/>
</dbReference>
<evidence type="ECO:0000313" key="2">
    <source>
        <dbReference type="EMBL" id="SHO64128.1"/>
    </source>
</evidence>
<protein>
    <submittedName>
        <fullName evidence="2">Protein N-acetyltransferase, RimJ/RimL family</fullName>
    </submittedName>
</protein>
<gene>
    <name evidence="2" type="ORF">SAMN02745172_01599</name>
</gene>
<dbReference type="EMBL" id="FRXO01000003">
    <property type="protein sequence ID" value="SHO64128.1"/>
    <property type="molecule type" value="Genomic_DNA"/>
</dbReference>
<dbReference type="GO" id="GO:0016747">
    <property type="term" value="F:acyltransferase activity, transferring groups other than amino-acyl groups"/>
    <property type="evidence" value="ECO:0007669"/>
    <property type="project" value="InterPro"/>
</dbReference>
<dbReference type="SUPFAM" id="SSF55729">
    <property type="entry name" value="Acyl-CoA N-acyltransferases (Nat)"/>
    <property type="match status" value="1"/>
</dbReference>
<feature type="domain" description="N-acetyltransferase" evidence="1">
    <location>
        <begin position="7"/>
        <end position="167"/>
    </location>
</feature>
<dbReference type="OrthoDB" id="6293260at2"/>
<accession>A0A1M7ZGX0</accession>
<keyword evidence="2" id="KW-0808">Transferase</keyword>
<name>A0A1M7ZGX0_9HYPH</name>
<sequence>MIIETPRLRLRPWTAGDIDRLAALNAEPEVNAWLGGPGLSRHDAAVLARITGHFDENGWGIWLVESRQFERGQVEGGQVESRQFETGDGAFLGLAGLQPVRPTLPLAPATEAVWRLRRAAWGRGYVVEAMTAILTAAVAAGAPADLVALVARPNLRSAATAGRLGFRHDPAADFLHPDLAADHPLRPHRVFRRSALEH</sequence>
<organism evidence="2 3">
    <name type="scientific">Pseudoxanthobacter soli DSM 19599</name>
    <dbReference type="NCBI Taxonomy" id="1123029"/>
    <lineage>
        <taxon>Bacteria</taxon>
        <taxon>Pseudomonadati</taxon>
        <taxon>Pseudomonadota</taxon>
        <taxon>Alphaproteobacteria</taxon>
        <taxon>Hyphomicrobiales</taxon>
        <taxon>Segnochrobactraceae</taxon>
        <taxon>Pseudoxanthobacter</taxon>
    </lineage>
</organism>
<evidence type="ECO:0000259" key="1">
    <source>
        <dbReference type="Pfam" id="PF13302"/>
    </source>
</evidence>
<dbReference type="STRING" id="1123029.SAMN02745172_01599"/>
<keyword evidence="3" id="KW-1185">Reference proteome</keyword>
<dbReference type="Gene3D" id="3.40.630.30">
    <property type="match status" value="1"/>
</dbReference>
<dbReference type="PANTHER" id="PTHR43792">
    <property type="entry name" value="GNAT FAMILY, PUTATIVE (AFU_ORTHOLOGUE AFUA_3G00765)-RELATED-RELATED"/>
    <property type="match status" value="1"/>
</dbReference>
<dbReference type="InterPro" id="IPR051531">
    <property type="entry name" value="N-acetyltransferase"/>
</dbReference>
<evidence type="ECO:0000313" key="3">
    <source>
        <dbReference type="Proteomes" id="UP000186406"/>
    </source>
</evidence>
<reference evidence="2 3" key="1">
    <citation type="submission" date="2016-12" db="EMBL/GenBank/DDBJ databases">
        <authorList>
            <person name="Song W.-J."/>
            <person name="Kurnit D.M."/>
        </authorList>
    </citation>
    <scope>NUCLEOTIDE SEQUENCE [LARGE SCALE GENOMIC DNA]</scope>
    <source>
        <strain evidence="2 3">DSM 19599</strain>
    </source>
</reference>
<dbReference type="InterPro" id="IPR000182">
    <property type="entry name" value="GNAT_dom"/>
</dbReference>
<dbReference type="RefSeq" id="WP_073627429.1">
    <property type="nucleotide sequence ID" value="NZ_FRXO01000003.1"/>
</dbReference>
<dbReference type="PANTHER" id="PTHR43792:SF1">
    <property type="entry name" value="N-ACETYLTRANSFERASE DOMAIN-CONTAINING PROTEIN"/>
    <property type="match status" value="1"/>
</dbReference>
<dbReference type="Proteomes" id="UP000186406">
    <property type="component" value="Unassembled WGS sequence"/>
</dbReference>
<proteinExistence type="predicted"/>
<dbReference type="AlphaFoldDB" id="A0A1M7ZGX0"/>